<dbReference type="InterPro" id="IPR040678">
    <property type="entry name" value="AbrB_C"/>
</dbReference>
<proteinExistence type="predicted"/>
<gene>
    <name evidence="2" type="ORF">ACFFGV_00365</name>
</gene>
<accession>A0ABV6LI26</accession>
<reference evidence="2 3" key="1">
    <citation type="submission" date="2024-09" db="EMBL/GenBank/DDBJ databases">
        <authorList>
            <person name="Sun Q."/>
            <person name="Mori K."/>
        </authorList>
    </citation>
    <scope>NUCLEOTIDE SEQUENCE [LARGE SCALE GENOMIC DNA]</scope>
    <source>
        <strain evidence="2 3">NCAIM B.02529</strain>
    </source>
</reference>
<evidence type="ECO:0000259" key="1">
    <source>
        <dbReference type="Pfam" id="PF18277"/>
    </source>
</evidence>
<feature type="domain" description="AbrB C-terminal" evidence="1">
    <location>
        <begin position="28"/>
        <end position="58"/>
    </location>
</feature>
<organism evidence="2 3">
    <name type="scientific">Pontibacillus salicampi</name>
    <dbReference type="NCBI Taxonomy" id="1449801"/>
    <lineage>
        <taxon>Bacteria</taxon>
        <taxon>Bacillati</taxon>
        <taxon>Bacillota</taxon>
        <taxon>Bacilli</taxon>
        <taxon>Bacillales</taxon>
        <taxon>Bacillaceae</taxon>
        <taxon>Pontibacillus</taxon>
    </lineage>
</organism>
<keyword evidence="3" id="KW-1185">Reference proteome</keyword>
<dbReference type="Gene3D" id="2.10.260.10">
    <property type="match status" value="1"/>
</dbReference>
<evidence type="ECO:0000313" key="2">
    <source>
        <dbReference type="EMBL" id="MFC0522042.1"/>
    </source>
</evidence>
<evidence type="ECO:0000313" key="3">
    <source>
        <dbReference type="Proteomes" id="UP001589836"/>
    </source>
</evidence>
<dbReference type="EMBL" id="JBHLTP010000001">
    <property type="protein sequence ID" value="MFC0522042.1"/>
    <property type="molecule type" value="Genomic_DNA"/>
</dbReference>
<comment type="caution">
    <text evidence="2">The sequence shown here is derived from an EMBL/GenBank/DDBJ whole genome shotgun (WGS) entry which is preliminary data.</text>
</comment>
<dbReference type="Pfam" id="PF18277">
    <property type="entry name" value="AbrB_C"/>
    <property type="match status" value="1"/>
</dbReference>
<sequence length="62" mass="7017">MGIEIRDPLEIFVDEDQIIMKKYKADKACFITGEISDKNIQLPGGAYVSPEGKEILKEYLPD</sequence>
<name>A0ABV6LI26_9BACI</name>
<dbReference type="Proteomes" id="UP001589836">
    <property type="component" value="Unassembled WGS sequence"/>
</dbReference>
<protein>
    <recommendedName>
        <fullName evidence="1">AbrB C-terminal domain-containing protein</fullName>
    </recommendedName>
</protein>